<evidence type="ECO:0000256" key="1">
    <source>
        <dbReference type="SAM" id="Phobius"/>
    </source>
</evidence>
<proteinExistence type="predicted"/>
<dbReference type="RefSeq" id="WP_132617044.1">
    <property type="nucleotide sequence ID" value="NZ_SMKQ01000105.1"/>
</dbReference>
<feature type="transmembrane region" description="Helical" evidence="1">
    <location>
        <begin position="12"/>
        <end position="33"/>
    </location>
</feature>
<dbReference type="AlphaFoldDB" id="A0A4R4YIY4"/>
<organism evidence="2 3">
    <name type="scientific">Nonomuraea terrae</name>
    <dbReference type="NCBI Taxonomy" id="2530383"/>
    <lineage>
        <taxon>Bacteria</taxon>
        <taxon>Bacillati</taxon>
        <taxon>Actinomycetota</taxon>
        <taxon>Actinomycetes</taxon>
        <taxon>Streptosporangiales</taxon>
        <taxon>Streptosporangiaceae</taxon>
        <taxon>Nonomuraea</taxon>
    </lineage>
</organism>
<comment type="caution">
    <text evidence="2">The sequence shown here is derived from an EMBL/GenBank/DDBJ whole genome shotgun (WGS) entry which is preliminary data.</text>
</comment>
<dbReference type="OrthoDB" id="3544550at2"/>
<evidence type="ECO:0000313" key="2">
    <source>
        <dbReference type="EMBL" id="TDD44034.1"/>
    </source>
</evidence>
<protein>
    <submittedName>
        <fullName evidence="2">Uncharacterized protein</fullName>
    </submittedName>
</protein>
<feature type="transmembrane region" description="Helical" evidence="1">
    <location>
        <begin position="62"/>
        <end position="84"/>
    </location>
</feature>
<keyword evidence="3" id="KW-1185">Reference proteome</keyword>
<keyword evidence="1" id="KW-1133">Transmembrane helix</keyword>
<keyword evidence="1" id="KW-0472">Membrane</keyword>
<dbReference type="EMBL" id="SMKQ01000105">
    <property type="protein sequence ID" value="TDD44034.1"/>
    <property type="molecule type" value="Genomic_DNA"/>
</dbReference>
<dbReference type="Proteomes" id="UP000295302">
    <property type="component" value="Unassembled WGS sequence"/>
</dbReference>
<gene>
    <name evidence="2" type="ORF">E1286_27825</name>
</gene>
<name>A0A4R4YIY4_9ACTN</name>
<feature type="transmembrane region" description="Helical" evidence="1">
    <location>
        <begin position="90"/>
        <end position="110"/>
    </location>
</feature>
<dbReference type="PROSITE" id="PS51257">
    <property type="entry name" value="PROKAR_LIPOPROTEIN"/>
    <property type="match status" value="1"/>
</dbReference>
<reference evidence="2 3" key="1">
    <citation type="submission" date="2019-03" db="EMBL/GenBank/DDBJ databases">
        <title>Draft genome sequences of novel Actinobacteria.</title>
        <authorList>
            <person name="Sahin N."/>
            <person name="Ay H."/>
            <person name="Saygin H."/>
        </authorList>
    </citation>
    <scope>NUCLEOTIDE SEQUENCE [LARGE SCALE GENOMIC DNA]</scope>
    <source>
        <strain evidence="2 3">CH32</strain>
    </source>
</reference>
<keyword evidence="1" id="KW-0812">Transmembrane</keyword>
<sequence length="133" mass="13459">MSSGVRDGRPPAGLLVAGGFAVTVLACAVVAAAVPGTRARVWVMAAVVTVFAARARDVPAALVTALTAWCFTTGFLVNALGTLTFGRSDLVRLGVFAAGGLAGAGLPRLLGAPPPAVRVPVQEELPVREQMPL</sequence>
<evidence type="ECO:0000313" key="3">
    <source>
        <dbReference type="Proteomes" id="UP000295302"/>
    </source>
</evidence>
<accession>A0A4R4YIY4</accession>